<evidence type="ECO:0000313" key="2">
    <source>
        <dbReference type="EMBL" id="GAL82476.1"/>
    </source>
</evidence>
<accession>A0A090WZW4</accession>
<feature type="domain" description="Arm DNA-binding" evidence="1">
    <location>
        <begin position="4"/>
        <end position="73"/>
    </location>
</feature>
<dbReference type="Pfam" id="PF17293">
    <property type="entry name" value="Arm-DNA-bind_5"/>
    <property type="match status" value="1"/>
</dbReference>
<sequence length="118" mass="13912">MANVTLRYKEIANGKKSLYLDYYPAIINPATGKETRREFLKLQIHSVPKNEMEKSHNKETIQFAELVRSKRLIQIRDKEYGFKENINFSLNFVAFYQTIIEDITIKVAVIIIYLGRLR</sequence>
<dbReference type="EMBL" id="BBNU01000030">
    <property type="protein sequence ID" value="GAL82476.1"/>
    <property type="molecule type" value="Genomic_DNA"/>
</dbReference>
<protein>
    <submittedName>
        <fullName evidence="2">Integrase</fullName>
    </submittedName>
</protein>
<dbReference type="AlphaFoldDB" id="A0A090WZW4"/>
<evidence type="ECO:0000313" key="3">
    <source>
        <dbReference type="Proteomes" id="UP000029643"/>
    </source>
</evidence>
<comment type="caution">
    <text evidence="2">The sequence shown here is derived from an EMBL/GenBank/DDBJ whole genome shotgun (WGS) entry which is preliminary data.</text>
</comment>
<evidence type="ECO:0000259" key="1">
    <source>
        <dbReference type="Pfam" id="PF17293"/>
    </source>
</evidence>
<dbReference type="Proteomes" id="UP000029643">
    <property type="component" value="Unassembled WGS sequence"/>
</dbReference>
<reference evidence="2 3" key="1">
    <citation type="journal article" date="2014" name="Genome Announc.">
        <title>Draft Genome Sequences of Marine Flavobacterium Algibacter lectus Strains SS8 and NR4.</title>
        <authorList>
            <person name="Takatani N."/>
            <person name="Nakanishi M."/>
            <person name="Meirelles P."/>
            <person name="Mino S."/>
            <person name="Suda W."/>
            <person name="Oshima K."/>
            <person name="Hattori M."/>
            <person name="Ohkuma M."/>
            <person name="Hosokawa M."/>
            <person name="Miyashita K."/>
            <person name="Thompson F.L."/>
            <person name="Niwa A."/>
            <person name="Sawabe T."/>
            <person name="Sawabe T."/>
        </authorList>
    </citation>
    <scope>NUCLEOTIDE SEQUENCE [LARGE SCALE GENOMIC DNA]</scope>
    <source>
        <strain evidence="3">JCM19274</strain>
    </source>
</reference>
<gene>
    <name evidence="2" type="ORF">JCM19274_4030</name>
</gene>
<name>A0A090WZW4_9FLAO</name>
<proteinExistence type="predicted"/>
<organism evidence="2 3">
    <name type="scientific">Algibacter lectus</name>
    <dbReference type="NCBI Taxonomy" id="221126"/>
    <lineage>
        <taxon>Bacteria</taxon>
        <taxon>Pseudomonadati</taxon>
        <taxon>Bacteroidota</taxon>
        <taxon>Flavobacteriia</taxon>
        <taxon>Flavobacteriales</taxon>
        <taxon>Flavobacteriaceae</taxon>
        <taxon>Algibacter</taxon>
    </lineage>
</organism>
<dbReference type="InterPro" id="IPR035386">
    <property type="entry name" value="Arm-DNA-bind_5"/>
</dbReference>
<dbReference type="RefSeq" id="WP_052416549.1">
    <property type="nucleotide sequence ID" value="NZ_BBNU01000030.1"/>
</dbReference>